<dbReference type="Proteomes" id="UP000299102">
    <property type="component" value="Unassembled WGS sequence"/>
</dbReference>
<evidence type="ECO:0000313" key="1">
    <source>
        <dbReference type="EMBL" id="GBP14054.1"/>
    </source>
</evidence>
<reference evidence="1 2" key="1">
    <citation type="journal article" date="2019" name="Commun. Biol.">
        <title>The bagworm genome reveals a unique fibroin gene that provides high tensile strength.</title>
        <authorList>
            <person name="Kono N."/>
            <person name="Nakamura H."/>
            <person name="Ohtoshi R."/>
            <person name="Tomita M."/>
            <person name="Numata K."/>
            <person name="Arakawa K."/>
        </authorList>
    </citation>
    <scope>NUCLEOTIDE SEQUENCE [LARGE SCALE GENOMIC DNA]</scope>
</reference>
<proteinExistence type="predicted"/>
<organism evidence="1 2">
    <name type="scientific">Eumeta variegata</name>
    <name type="common">Bagworm moth</name>
    <name type="synonym">Eumeta japonica</name>
    <dbReference type="NCBI Taxonomy" id="151549"/>
    <lineage>
        <taxon>Eukaryota</taxon>
        <taxon>Metazoa</taxon>
        <taxon>Ecdysozoa</taxon>
        <taxon>Arthropoda</taxon>
        <taxon>Hexapoda</taxon>
        <taxon>Insecta</taxon>
        <taxon>Pterygota</taxon>
        <taxon>Neoptera</taxon>
        <taxon>Endopterygota</taxon>
        <taxon>Lepidoptera</taxon>
        <taxon>Glossata</taxon>
        <taxon>Ditrysia</taxon>
        <taxon>Tineoidea</taxon>
        <taxon>Psychidae</taxon>
        <taxon>Oiketicinae</taxon>
        <taxon>Eumeta</taxon>
    </lineage>
</organism>
<keyword evidence="2" id="KW-1185">Reference proteome</keyword>
<accession>A0A4C1TIZ3</accession>
<dbReference type="AlphaFoldDB" id="A0A4C1TIZ3"/>
<evidence type="ECO:0000313" key="2">
    <source>
        <dbReference type="Proteomes" id="UP000299102"/>
    </source>
</evidence>
<sequence length="101" mass="11842">MSRRGEFLNSSDSITSNLVSERRTDLPCNVAGGVSVRRRLTFVLLVTDARSGRQRDGRRCRLHRKLTVRAFKWDKMNWKMGNWGRTLLPNVHLSRRLLTRF</sequence>
<name>A0A4C1TIZ3_EUMVA</name>
<dbReference type="EMBL" id="BGZK01000061">
    <property type="protein sequence ID" value="GBP14054.1"/>
    <property type="molecule type" value="Genomic_DNA"/>
</dbReference>
<protein>
    <submittedName>
        <fullName evidence="1">Uncharacterized protein</fullName>
    </submittedName>
</protein>
<gene>
    <name evidence="1" type="ORF">EVAR_102736_1</name>
</gene>
<comment type="caution">
    <text evidence="1">The sequence shown here is derived from an EMBL/GenBank/DDBJ whole genome shotgun (WGS) entry which is preliminary data.</text>
</comment>